<keyword evidence="1" id="KW-1133">Transmembrane helix</keyword>
<proteinExistence type="predicted"/>
<name>A0A8T5GFB7_9ARCH</name>
<evidence type="ECO:0000256" key="1">
    <source>
        <dbReference type="SAM" id="Phobius"/>
    </source>
</evidence>
<evidence type="ECO:0000313" key="3">
    <source>
        <dbReference type="Proteomes" id="UP000722459"/>
    </source>
</evidence>
<protein>
    <recommendedName>
        <fullName evidence="4">DUF4258 domain-containing protein</fullName>
    </recommendedName>
</protein>
<sequence length="97" mass="11852">MKINYSLYKDIIIYLLILYIISKRINNQRIVIKHHAFKRAMQRRIHPDLIEDCLQMGRIKKFGRNKIRFERKLKRKTIVCIGEENKEEIKIITIEKK</sequence>
<keyword evidence="1" id="KW-0812">Transmembrane</keyword>
<keyword evidence="1" id="KW-0472">Membrane</keyword>
<feature type="transmembrane region" description="Helical" evidence="1">
    <location>
        <begin position="6"/>
        <end position="22"/>
    </location>
</feature>
<dbReference type="Proteomes" id="UP000722459">
    <property type="component" value="Unassembled WGS sequence"/>
</dbReference>
<accession>A0A8T5GFB7</accession>
<organism evidence="2 3">
    <name type="scientific">Candidatus Iainarchaeum sp</name>
    <dbReference type="NCBI Taxonomy" id="3101447"/>
    <lineage>
        <taxon>Archaea</taxon>
        <taxon>Candidatus Iainarchaeota</taxon>
        <taxon>Candidatus Iainarchaeia</taxon>
        <taxon>Candidatus Iainarchaeales</taxon>
        <taxon>Candidatus Iainarchaeaceae</taxon>
        <taxon>Candidatus Iainarchaeum</taxon>
    </lineage>
</organism>
<dbReference type="AlphaFoldDB" id="A0A8T5GFB7"/>
<reference evidence="2" key="1">
    <citation type="journal article" date="2021" name="ISME J.">
        <title>Mercury methylation by metabolically versatile and cosmopolitan marine bacteria.</title>
        <authorList>
            <person name="Lin H."/>
            <person name="Ascher D.B."/>
            <person name="Myung Y."/>
            <person name="Lamborg C.H."/>
            <person name="Hallam S.J."/>
            <person name="Gionfriddo C.M."/>
            <person name="Holt K.E."/>
            <person name="Moreau J.W."/>
        </authorList>
    </citation>
    <scope>NUCLEOTIDE SEQUENCE</scope>
    <source>
        <strain evidence="2">SI075_bin30</strain>
    </source>
</reference>
<evidence type="ECO:0008006" key="4">
    <source>
        <dbReference type="Google" id="ProtNLM"/>
    </source>
</evidence>
<comment type="caution">
    <text evidence="2">The sequence shown here is derived from an EMBL/GenBank/DDBJ whole genome shotgun (WGS) entry which is preliminary data.</text>
</comment>
<dbReference type="EMBL" id="JABJNZ010000050">
    <property type="protein sequence ID" value="MBT4870671.1"/>
    <property type="molecule type" value="Genomic_DNA"/>
</dbReference>
<gene>
    <name evidence="2" type="ORF">HON47_03800</name>
</gene>
<evidence type="ECO:0000313" key="2">
    <source>
        <dbReference type="EMBL" id="MBT4870671.1"/>
    </source>
</evidence>